<feature type="domain" description="Helix-turn-helix" evidence="1">
    <location>
        <begin position="43"/>
        <end position="90"/>
    </location>
</feature>
<dbReference type="PANTHER" id="PTHR34585">
    <property type="match status" value="1"/>
</dbReference>
<dbReference type="RefSeq" id="WP_318349243.1">
    <property type="nucleotide sequence ID" value="NZ_AP018694.1"/>
</dbReference>
<protein>
    <recommendedName>
        <fullName evidence="1">Helix-turn-helix domain-containing protein</fullName>
    </recommendedName>
</protein>
<reference evidence="2" key="1">
    <citation type="journal article" date="2020" name="Int. J. Syst. Evol. Microbiol.">
        <title>Aquipluma nitroreducens gen. nov. sp. nov., a novel facultatively anaerobic bacterium isolated from a freshwater lake.</title>
        <authorList>
            <person name="Watanabe M."/>
            <person name="Kojima H."/>
            <person name="Fukui M."/>
        </authorList>
    </citation>
    <scope>NUCLEOTIDE SEQUENCE</scope>
    <source>
        <strain evidence="2">MeG22</strain>
    </source>
</reference>
<gene>
    <name evidence="2" type="ORF">AQPE_0281</name>
</gene>
<dbReference type="Proteomes" id="UP001193389">
    <property type="component" value="Chromosome"/>
</dbReference>
<dbReference type="SUPFAM" id="SSF46955">
    <property type="entry name" value="Putative DNA-binding domain"/>
    <property type="match status" value="1"/>
</dbReference>
<evidence type="ECO:0000313" key="3">
    <source>
        <dbReference type="Proteomes" id="UP001193389"/>
    </source>
</evidence>
<accession>A0A5K7S468</accession>
<name>A0A5K7S468_9BACT</name>
<dbReference type="Pfam" id="PF12728">
    <property type="entry name" value="HTH_17"/>
    <property type="match status" value="1"/>
</dbReference>
<evidence type="ECO:0000313" key="2">
    <source>
        <dbReference type="EMBL" id="BBE16144.1"/>
    </source>
</evidence>
<organism evidence="2 3">
    <name type="scientific">Aquipluma nitroreducens</name>
    <dbReference type="NCBI Taxonomy" id="2010828"/>
    <lineage>
        <taxon>Bacteria</taxon>
        <taxon>Pseudomonadati</taxon>
        <taxon>Bacteroidota</taxon>
        <taxon>Bacteroidia</taxon>
        <taxon>Marinilabiliales</taxon>
        <taxon>Prolixibacteraceae</taxon>
        <taxon>Aquipluma</taxon>
    </lineage>
</organism>
<dbReference type="PANTHER" id="PTHR34585:SF22">
    <property type="entry name" value="HELIX-TURN-HELIX DOMAIN-CONTAINING PROTEIN"/>
    <property type="match status" value="1"/>
</dbReference>
<keyword evidence="3" id="KW-1185">Reference proteome</keyword>
<dbReference type="AlphaFoldDB" id="A0A5K7S468"/>
<dbReference type="EMBL" id="AP018694">
    <property type="protein sequence ID" value="BBE16144.1"/>
    <property type="molecule type" value="Genomic_DNA"/>
</dbReference>
<dbReference type="InterPro" id="IPR009061">
    <property type="entry name" value="DNA-bd_dom_put_sf"/>
</dbReference>
<proteinExistence type="predicted"/>
<sequence length="119" mass="13863">MEVITVESKAYKELVAKINTIAQFVAEYQSVNAINPEEEWIDSFEVCSFLNISQRTLQRLRSKGAITYSVIAGKTYYTIAEIKRMLNERRIRSSEEAMQNLITNHQRYVEQRRVAKANK</sequence>
<dbReference type="KEGG" id="anf:AQPE_0281"/>
<dbReference type="InterPro" id="IPR041657">
    <property type="entry name" value="HTH_17"/>
</dbReference>
<evidence type="ECO:0000259" key="1">
    <source>
        <dbReference type="Pfam" id="PF12728"/>
    </source>
</evidence>